<evidence type="ECO:0000313" key="1">
    <source>
        <dbReference type="EMBL" id="GJS72151.1"/>
    </source>
</evidence>
<dbReference type="EMBL" id="BQNB010010058">
    <property type="protein sequence ID" value="GJS72151.1"/>
    <property type="molecule type" value="Genomic_DNA"/>
</dbReference>
<name>A0ABQ4Y4P6_9ASTR</name>
<accession>A0ABQ4Y4P6</accession>
<reference evidence="1" key="2">
    <citation type="submission" date="2022-01" db="EMBL/GenBank/DDBJ databases">
        <authorList>
            <person name="Yamashiro T."/>
            <person name="Shiraishi A."/>
            <person name="Satake H."/>
            <person name="Nakayama K."/>
        </authorList>
    </citation>
    <scope>NUCLEOTIDE SEQUENCE</scope>
</reference>
<organism evidence="1 2">
    <name type="scientific">Tanacetum coccineum</name>
    <dbReference type="NCBI Taxonomy" id="301880"/>
    <lineage>
        <taxon>Eukaryota</taxon>
        <taxon>Viridiplantae</taxon>
        <taxon>Streptophyta</taxon>
        <taxon>Embryophyta</taxon>
        <taxon>Tracheophyta</taxon>
        <taxon>Spermatophyta</taxon>
        <taxon>Magnoliopsida</taxon>
        <taxon>eudicotyledons</taxon>
        <taxon>Gunneridae</taxon>
        <taxon>Pentapetalae</taxon>
        <taxon>asterids</taxon>
        <taxon>campanulids</taxon>
        <taxon>Asterales</taxon>
        <taxon>Asteraceae</taxon>
        <taxon>Asteroideae</taxon>
        <taxon>Anthemideae</taxon>
        <taxon>Anthemidinae</taxon>
        <taxon>Tanacetum</taxon>
    </lineage>
</organism>
<comment type="caution">
    <text evidence="1">The sequence shown here is derived from an EMBL/GenBank/DDBJ whole genome shotgun (WGS) entry which is preliminary data.</text>
</comment>
<keyword evidence="2" id="KW-1185">Reference proteome</keyword>
<proteinExistence type="predicted"/>
<protein>
    <submittedName>
        <fullName evidence="1">Uncharacterized protein</fullName>
    </submittedName>
</protein>
<sequence>MLLTTKDEAGVHLDEKENDFMLGNAYVDNTLEDLNTSVIMMACIQPTDDKSYAKPTYEADFISEVNDLQIDMINGLLLYSDHEQQHHEKLETIICTSDDDQIDSDIISDDPYMDNNSG</sequence>
<gene>
    <name evidence="1" type="ORF">Tco_0704992</name>
</gene>
<reference evidence="1" key="1">
    <citation type="journal article" date="2022" name="Int. J. Mol. Sci.">
        <title>Draft Genome of Tanacetum Coccineum: Genomic Comparison of Closely Related Tanacetum-Family Plants.</title>
        <authorList>
            <person name="Yamashiro T."/>
            <person name="Shiraishi A."/>
            <person name="Nakayama K."/>
            <person name="Satake H."/>
        </authorList>
    </citation>
    <scope>NUCLEOTIDE SEQUENCE</scope>
</reference>
<evidence type="ECO:0000313" key="2">
    <source>
        <dbReference type="Proteomes" id="UP001151760"/>
    </source>
</evidence>
<dbReference type="Proteomes" id="UP001151760">
    <property type="component" value="Unassembled WGS sequence"/>
</dbReference>